<keyword evidence="3" id="KW-1185">Reference proteome</keyword>
<protein>
    <submittedName>
        <fullName evidence="2">Uncharacterized protein</fullName>
    </submittedName>
</protein>
<sequence>MREKREGGRKERSRQGKDQDIYGLRGWRYRQCIERGQWDDVLGSKVWSAVCSVRSTERVRQASRDQLCRAKLSKRPMSRLHSEQTACVERRARRSKCHGARRSTVLQLPATATAQNQQSTSPFAYTHTGRRRAAEQQSAQGSAPPRIGSIRCAGACLSKLRDRRDPVTVDSCHYSAGTEHAHHHGYVGRGFDQAQRRRRACTVEHS</sequence>
<feature type="region of interest" description="Disordered" evidence="1">
    <location>
        <begin position="110"/>
        <end position="146"/>
    </location>
</feature>
<reference evidence="2 3" key="1">
    <citation type="journal article" date="2018" name="Mol. Biol. Evol.">
        <title>Broad Genomic Sampling Reveals a Smut Pathogenic Ancestry of the Fungal Clade Ustilaginomycotina.</title>
        <authorList>
            <person name="Kijpornyongpan T."/>
            <person name="Mondo S.J."/>
            <person name="Barry K."/>
            <person name="Sandor L."/>
            <person name="Lee J."/>
            <person name="Lipzen A."/>
            <person name="Pangilinan J."/>
            <person name="LaButti K."/>
            <person name="Hainaut M."/>
            <person name="Henrissat B."/>
            <person name="Grigoriev I.V."/>
            <person name="Spatafora J.W."/>
            <person name="Aime M.C."/>
        </authorList>
    </citation>
    <scope>NUCLEOTIDE SEQUENCE [LARGE SCALE GENOMIC DNA]</scope>
    <source>
        <strain evidence="2 3">MCA 3645</strain>
    </source>
</reference>
<feature type="compositionally biased region" description="Polar residues" evidence="1">
    <location>
        <begin position="110"/>
        <end position="123"/>
    </location>
</feature>
<organism evidence="2 3">
    <name type="scientific">Testicularia cyperi</name>
    <dbReference type="NCBI Taxonomy" id="1882483"/>
    <lineage>
        <taxon>Eukaryota</taxon>
        <taxon>Fungi</taxon>
        <taxon>Dikarya</taxon>
        <taxon>Basidiomycota</taxon>
        <taxon>Ustilaginomycotina</taxon>
        <taxon>Ustilaginomycetes</taxon>
        <taxon>Ustilaginales</taxon>
        <taxon>Anthracoideaceae</taxon>
        <taxon>Testicularia</taxon>
    </lineage>
</organism>
<gene>
    <name evidence="2" type="ORF">BCV70DRAFT_15955</name>
</gene>
<dbReference type="InParanoid" id="A0A317XYL2"/>
<dbReference type="EMBL" id="KZ819188">
    <property type="protein sequence ID" value="PWZ03387.1"/>
    <property type="molecule type" value="Genomic_DNA"/>
</dbReference>
<evidence type="ECO:0000313" key="2">
    <source>
        <dbReference type="EMBL" id="PWZ03387.1"/>
    </source>
</evidence>
<dbReference type="AlphaFoldDB" id="A0A317XYL2"/>
<evidence type="ECO:0000256" key="1">
    <source>
        <dbReference type="SAM" id="MobiDB-lite"/>
    </source>
</evidence>
<proteinExistence type="predicted"/>
<evidence type="ECO:0000313" key="3">
    <source>
        <dbReference type="Proteomes" id="UP000246740"/>
    </source>
</evidence>
<accession>A0A317XYL2</accession>
<name>A0A317XYL2_9BASI</name>
<dbReference type="Proteomes" id="UP000246740">
    <property type="component" value="Unassembled WGS sequence"/>
</dbReference>